<dbReference type="VEuPathDB" id="FungiDB:PV06_10649"/>
<comment type="subcellular location">
    <subcellularLocation>
        <location evidence="1">Membrane</location>
        <topology evidence="1">Multi-pass membrane protein</topology>
    </subcellularLocation>
</comment>
<feature type="transmembrane region" description="Helical" evidence="6">
    <location>
        <begin position="404"/>
        <end position="426"/>
    </location>
</feature>
<dbReference type="RefSeq" id="XP_016257232.1">
    <property type="nucleotide sequence ID" value="XM_016412218.1"/>
</dbReference>
<feature type="transmembrane region" description="Helical" evidence="6">
    <location>
        <begin position="188"/>
        <end position="212"/>
    </location>
</feature>
<keyword evidence="8" id="KW-1185">Reference proteome</keyword>
<keyword evidence="4 6" id="KW-1133">Transmembrane helix</keyword>
<dbReference type="PIRSF" id="PIRSF006060">
    <property type="entry name" value="AA_transporter"/>
    <property type="match status" value="1"/>
</dbReference>
<dbReference type="PANTHER" id="PTHR45649">
    <property type="entry name" value="AMINO-ACID PERMEASE BAT1"/>
    <property type="match status" value="1"/>
</dbReference>
<feature type="transmembrane region" description="Helical" evidence="6">
    <location>
        <begin position="446"/>
        <end position="468"/>
    </location>
</feature>
<dbReference type="PANTHER" id="PTHR45649:SF16">
    <property type="entry name" value="7-KETO 8-AMINOPELARGONIC ACID TRANSPORTER"/>
    <property type="match status" value="1"/>
</dbReference>
<dbReference type="Pfam" id="PF13520">
    <property type="entry name" value="AA_permease_2"/>
    <property type="match status" value="1"/>
</dbReference>
<feature type="transmembrane region" description="Helical" evidence="6">
    <location>
        <begin position="119"/>
        <end position="143"/>
    </location>
</feature>
<protein>
    <recommendedName>
        <fullName evidence="9">Amino acid permease/ SLC12A domain-containing protein</fullName>
    </recommendedName>
</protein>
<keyword evidence="3 6" id="KW-0812">Transmembrane</keyword>
<feature type="transmembrane region" description="Helical" evidence="6">
    <location>
        <begin position="44"/>
        <end position="66"/>
    </location>
</feature>
<gene>
    <name evidence="7" type="ORF">PV06_10649</name>
</gene>
<dbReference type="Proteomes" id="UP000053342">
    <property type="component" value="Unassembled WGS sequence"/>
</dbReference>
<evidence type="ECO:0000313" key="8">
    <source>
        <dbReference type="Proteomes" id="UP000053342"/>
    </source>
</evidence>
<dbReference type="HOGENOM" id="CLU_004495_2_3_1"/>
<feature type="transmembrane region" description="Helical" evidence="6">
    <location>
        <begin position="72"/>
        <end position="98"/>
    </location>
</feature>
<dbReference type="OrthoDB" id="2417308at2759"/>
<feature type="transmembrane region" description="Helical" evidence="6">
    <location>
        <begin position="232"/>
        <end position="254"/>
    </location>
</feature>
<feature type="transmembrane region" description="Helical" evidence="6">
    <location>
        <begin position="375"/>
        <end position="398"/>
    </location>
</feature>
<evidence type="ECO:0008006" key="9">
    <source>
        <dbReference type="Google" id="ProtNLM"/>
    </source>
</evidence>
<keyword evidence="2" id="KW-0813">Transport</keyword>
<evidence type="ECO:0000256" key="1">
    <source>
        <dbReference type="ARBA" id="ARBA00004141"/>
    </source>
</evidence>
<dbReference type="Gene3D" id="1.20.1740.10">
    <property type="entry name" value="Amino acid/polyamine transporter I"/>
    <property type="match status" value="1"/>
</dbReference>
<dbReference type="GO" id="GO:0022857">
    <property type="term" value="F:transmembrane transporter activity"/>
    <property type="evidence" value="ECO:0007669"/>
    <property type="project" value="InterPro"/>
</dbReference>
<proteinExistence type="predicted"/>
<dbReference type="GeneID" id="27362723"/>
<organism evidence="7 8">
    <name type="scientific">Exophiala oligosperma</name>
    <dbReference type="NCBI Taxonomy" id="215243"/>
    <lineage>
        <taxon>Eukaryota</taxon>
        <taxon>Fungi</taxon>
        <taxon>Dikarya</taxon>
        <taxon>Ascomycota</taxon>
        <taxon>Pezizomycotina</taxon>
        <taxon>Eurotiomycetes</taxon>
        <taxon>Chaetothyriomycetidae</taxon>
        <taxon>Chaetothyriales</taxon>
        <taxon>Herpotrichiellaceae</taxon>
        <taxon>Exophiala</taxon>
    </lineage>
</organism>
<name>A0A0D2A9M6_9EURO</name>
<evidence type="ECO:0000313" key="7">
    <source>
        <dbReference type="EMBL" id="KIW37016.1"/>
    </source>
</evidence>
<accession>A0A0D2A9M6</accession>
<evidence type="ECO:0000256" key="5">
    <source>
        <dbReference type="ARBA" id="ARBA00023136"/>
    </source>
</evidence>
<sequence length="503" mass="55046">MAKAEKDFDSETTGLEMNAADGGEASVAICSVKPKVHFNLWQTLGMNFSITATPVTVGVYTALTIGLGGFPFYIWALVVASFFQLITCLAIAELASAIPHSSGPCFWVQHLAPPKYSRFLGYLTGWLTTALWWFLTTGANLFLCQLTLGAAQANNPGYQPPQWHYFLVYCAWTTMDFLPNLPRLFKVLPYMLTACVVVINATAVYLLVSLLVRATPKQTAHTVFVQVVNESGWPSNGVVFFLALTPGLLLVAGFDSVTHITDELETPTKQVPQVMIGSALLSAVTALIMAIVYSFCAVNVANLLNPYGHQPIIQLVFDTLRSPALATLASALMILVGYFAAVATFTSCNRLYWSFAREGGLPFSRALARLSTSDALPLNAMLVNYVLTLGLGTIQLGSLTALNALAGSAVVCTTLTYSLLFGLLLWRGRDFLDSDRWFNLGRFGTVVYVVAMVWCMFVTVWLCFPLYLPVTLPYMNWTSVVVVGISVLSVGYWFLFRPQPLQD</sequence>
<feature type="transmembrane region" description="Helical" evidence="6">
    <location>
        <begin position="474"/>
        <end position="495"/>
    </location>
</feature>
<dbReference type="EMBL" id="KN847346">
    <property type="protein sequence ID" value="KIW37016.1"/>
    <property type="molecule type" value="Genomic_DNA"/>
</dbReference>
<keyword evidence="5 6" id="KW-0472">Membrane</keyword>
<evidence type="ECO:0000256" key="3">
    <source>
        <dbReference type="ARBA" id="ARBA00022692"/>
    </source>
</evidence>
<feature type="transmembrane region" description="Helical" evidence="6">
    <location>
        <begin position="324"/>
        <end position="345"/>
    </location>
</feature>
<reference evidence="7 8" key="1">
    <citation type="submission" date="2015-01" db="EMBL/GenBank/DDBJ databases">
        <title>The Genome Sequence of Exophiala oligosperma CBS72588.</title>
        <authorList>
            <consortium name="The Broad Institute Genomics Platform"/>
            <person name="Cuomo C."/>
            <person name="de Hoog S."/>
            <person name="Gorbushina A."/>
            <person name="Stielow B."/>
            <person name="Teixiera M."/>
            <person name="Abouelleil A."/>
            <person name="Chapman S.B."/>
            <person name="Priest M."/>
            <person name="Young S.K."/>
            <person name="Wortman J."/>
            <person name="Nusbaum C."/>
            <person name="Birren B."/>
        </authorList>
    </citation>
    <scope>NUCLEOTIDE SEQUENCE [LARGE SCALE GENOMIC DNA]</scope>
    <source>
        <strain evidence="7 8">CBS 72588</strain>
    </source>
</reference>
<dbReference type="InterPro" id="IPR002293">
    <property type="entry name" value="AA/rel_permease1"/>
</dbReference>
<evidence type="ECO:0000256" key="2">
    <source>
        <dbReference type="ARBA" id="ARBA00022448"/>
    </source>
</evidence>
<evidence type="ECO:0000256" key="6">
    <source>
        <dbReference type="SAM" id="Phobius"/>
    </source>
</evidence>
<evidence type="ECO:0000256" key="4">
    <source>
        <dbReference type="ARBA" id="ARBA00022989"/>
    </source>
</evidence>
<dbReference type="AlphaFoldDB" id="A0A0D2A9M6"/>
<dbReference type="GO" id="GO:0016020">
    <property type="term" value="C:membrane"/>
    <property type="evidence" value="ECO:0007669"/>
    <property type="project" value="UniProtKB-SubCell"/>
</dbReference>
<feature type="transmembrane region" description="Helical" evidence="6">
    <location>
        <begin position="274"/>
        <end position="304"/>
    </location>
</feature>